<reference evidence="3" key="1">
    <citation type="submission" date="2018-05" db="EMBL/GenBank/DDBJ databases">
        <title>Luteimonas pekinense sp. nov., isolated from human Meibomian gland secretions, Beijing, China.</title>
        <authorList>
            <person name="Wen T."/>
            <person name="Bai H."/>
            <person name="Lv H."/>
        </authorList>
    </citation>
    <scope>NUCLEOTIDE SEQUENCE [LARGE SCALE GENOMIC DNA]</scope>
    <source>
        <strain evidence="3">83-4</strain>
    </source>
</reference>
<evidence type="ECO:0000313" key="3">
    <source>
        <dbReference type="Proteomes" id="UP000251842"/>
    </source>
</evidence>
<dbReference type="AlphaFoldDB" id="A0A344J624"/>
<dbReference type="Proteomes" id="UP000251842">
    <property type="component" value="Chromosome"/>
</dbReference>
<name>A0A344J624_9GAMM</name>
<gene>
    <name evidence="2" type="ORF">DCD74_07115</name>
</gene>
<dbReference type="KEGG" id="lue:DCD74_07115"/>
<evidence type="ECO:0000259" key="1">
    <source>
        <dbReference type="Pfam" id="PF24720"/>
    </source>
</evidence>
<proteinExistence type="predicted"/>
<dbReference type="Pfam" id="PF24720">
    <property type="entry name" value="DUF7673"/>
    <property type="match status" value="1"/>
</dbReference>
<accession>A0A344J624</accession>
<dbReference type="InterPro" id="IPR056090">
    <property type="entry name" value="DUF7673"/>
</dbReference>
<dbReference type="OrthoDB" id="9796891at2"/>
<protein>
    <recommendedName>
        <fullName evidence="1">DUF7673 domain-containing protein</fullName>
    </recommendedName>
</protein>
<evidence type="ECO:0000313" key="2">
    <source>
        <dbReference type="EMBL" id="AXA84484.1"/>
    </source>
</evidence>
<sequence>MPRTLPEPVKGAVDRLLEVASRDTGQSRRCADFLLSWWNAEKCGGWDPVDLWGLDLSLRRDVLQVVAYLASDDAYYPDNVGLGLQFDRLVRERRPHLFDRATQ</sequence>
<feature type="domain" description="DUF7673" evidence="1">
    <location>
        <begin position="11"/>
        <end position="94"/>
    </location>
</feature>
<keyword evidence="3" id="KW-1185">Reference proteome</keyword>
<organism evidence="2 3">
    <name type="scientific">Solilutibacter oculi</name>
    <dbReference type="NCBI Taxonomy" id="2698682"/>
    <lineage>
        <taxon>Bacteria</taxon>
        <taxon>Pseudomonadati</taxon>
        <taxon>Pseudomonadota</taxon>
        <taxon>Gammaproteobacteria</taxon>
        <taxon>Lysobacterales</taxon>
        <taxon>Lysobacteraceae</taxon>
        <taxon>Solilutibacter</taxon>
    </lineage>
</organism>
<dbReference type="EMBL" id="CP029556">
    <property type="protein sequence ID" value="AXA84484.1"/>
    <property type="molecule type" value="Genomic_DNA"/>
</dbReference>